<name>A0A915L8X1_ROMCU</name>
<protein>
    <submittedName>
        <fullName evidence="3">Uncharacterized protein</fullName>
    </submittedName>
</protein>
<proteinExistence type="predicted"/>
<keyword evidence="2" id="KW-1185">Reference proteome</keyword>
<reference evidence="3" key="1">
    <citation type="submission" date="2022-11" db="UniProtKB">
        <authorList>
            <consortium name="WormBaseParasite"/>
        </authorList>
    </citation>
    <scope>IDENTIFICATION</scope>
</reference>
<dbReference type="WBParaSite" id="nRc.2.0.1.t47277-RA">
    <property type="protein sequence ID" value="nRc.2.0.1.t47277-RA"/>
    <property type="gene ID" value="nRc.2.0.1.g47277"/>
</dbReference>
<feature type="region of interest" description="Disordered" evidence="1">
    <location>
        <begin position="1"/>
        <end position="23"/>
    </location>
</feature>
<dbReference type="Proteomes" id="UP000887565">
    <property type="component" value="Unplaced"/>
</dbReference>
<organism evidence="2 3">
    <name type="scientific">Romanomermis culicivorax</name>
    <name type="common">Nematode worm</name>
    <dbReference type="NCBI Taxonomy" id="13658"/>
    <lineage>
        <taxon>Eukaryota</taxon>
        <taxon>Metazoa</taxon>
        <taxon>Ecdysozoa</taxon>
        <taxon>Nematoda</taxon>
        <taxon>Enoplea</taxon>
        <taxon>Dorylaimia</taxon>
        <taxon>Mermithida</taxon>
        <taxon>Mermithoidea</taxon>
        <taxon>Mermithidae</taxon>
        <taxon>Romanomermis</taxon>
    </lineage>
</organism>
<accession>A0A915L8X1</accession>
<evidence type="ECO:0000256" key="1">
    <source>
        <dbReference type="SAM" id="MobiDB-lite"/>
    </source>
</evidence>
<evidence type="ECO:0000313" key="3">
    <source>
        <dbReference type="WBParaSite" id="nRc.2.0.1.t47277-RA"/>
    </source>
</evidence>
<dbReference type="AlphaFoldDB" id="A0A915L8X1"/>
<sequence>MAAHGTEPNIKEDTHLLGGNMGNGEGRFSPTGDMLTISVVTISKGCVGWISDSGGGGDVCRIVNWQILHDFIQSRTFSSMSGHQKCILMAAKKLRLPTKFPMTLVEKISPPTDPSTCHPRMPKIILEKFMGSQLSLRSAGCIQSINWEAIQNDNKIDPYESHLCGLKEECSTILAAADKILDGRTIREVENANKKNVPTMWPQSN</sequence>
<evidence type="ECO:0000313" key="2">
    <source>
        <dbReference type="Proteomes" id="UP000887565"/>
    </source>
</evidence>